<gene>
    <name evidence="1" type="ORF">SS1G_12892</name>
</gene>
<dbReference type="KEGG" id="ssl:SS1G_12892"/>
<evidence type="ECO:0000313" key="2">
    <source>
        <dbReference type="Proteomes" id="UP000001312"/>
    </source>
</evidence>
<reference evidence="2" key="1">
    <citation type="journal article" date="2011" name="PLoS Genet.">
        <title>Genomic analysis of the necrotrophic fungal pathogens Sclerotinia sclerotiorum and Botrytis cinerea.</title>
        <authorList>
            <person name="Amselem J."/>
            <person name="Cuomo C.A."/>
            <person name="van Kan J.A."/>
            <person name="Viaud M."/>
            <person name="Benito E.P."/>
            <person name="Couloux A."/>
            <person name="Coutinho P.M."/>
            <person name="de Vries R.P."/>
            <person name="Dyer P.S."/>
            <person name="Fillinger S."/>
            <person name="Fournier E."/>
            <person name="Gout L."/>
            <person name="Hahn M."/>
            <person name="Kohn L."/>
            <person name="Lapalu N."/>
            <person name="Plummer K.M."/>
            <person name="Pradier J.M."/>
            <person name="Quevillon E."/>
            <person name="Sharon A."/>
            <person name="Simon A."/>
            <person name="ten Have A."/>
            <person name="Tudzynski B."/>
            <person name="Tudzynski P."/>
            <person name="Wincker P."/>
            <person name="Andrew M."/>
            <person name="Anthouard V."/>
            <person name="Beever R.E."/>
            <person name="Beffa R."/>
            <person name="Benoit I."/>
            <person name="Bouzid O."/>
            <person name="Brault B."/>
            <person name="Chen Z."/>
            <person name="Choquer M."/>
            <person name="Collemare J."/>
            <person name="Cotton P."/>
            <person name="Danchin E.G."/>
            <person name="Da Silva C."/>
            <person name="Gautier A."/>
            <person name="Giraud C."/>
            <person name="Giraud T."/>
            <person name="Gonzalez C."/>
            <person name="Grossetete S."/>
            <person name="Guldener U."/>
            <person name="Henrissat B."/>
            <person name="Howlett B.J."/>
            <person name="Kodira C."/>
            <person name="Kretschmer M."/>
            <person name="Lappartient A."/>
            <person name="Leroch M."/>
            <person name="Levis C."/>
            <person name="Mauceli E."/>
            <person name="Neuveglise C."/>
            <person name="Oeser B."/>
            <person name="Pearson M."/>
            <person name="Poulain J."/>
            <person name="Poussereau N."/>
            <person name="Quesneville H."/>
            <person name="Rascle C."/>
            <person name="Schumacher J."/>
            <person name="Segurens B."/>
            <person name="Sexton A."/>
            <person name="Silva E."/>
            <person name="Sirven C."/>
            <person name="Soanes D.M."/>
            <person name="Talbot N.J."/>
            <person name="Templeton M."/>
            <person name="Yandava C."/>
            <person name="Yarden O."/>
            <person name="Zeng Q."/>
            <person name="Rollins J.A."/>
            <person name="Lebrun M.H."/>
            <person name="Dickman M."/>
        </authorList>
    </citation>
    <scope>NUCLEOTIDE SEQUENCE [LARGE SCALE GENOMIC DNA]</scope>
    <source>
        <strain evidence="2">ATCC 18683 / 1980 / Ss-1</strain>
    </source>
</reference>
<dbReference type="EMBL" id="CH476642">
    <property type="protein sequence ID" value="EDN98035.1"/>
    <property type="molecule type" value="Genomic_DNA"/>
</dbReference>
<dbReference type="GeneID" id="5482235"/>
<protein>
    <submittedName>
        <fullName evidence="1">Uncharacterized protein</fullName>
    </submittedName>
</protein>
<dbReference type="InParanoid" id="A7F5L4"/>
<sequence length="33" mass="3568">MVADLEESRLPLQDNNSVGASLVDFSQSDLCVD</sequence>
<evidence type="ECO:0000313" key="1">
    <source>
        <dbReference type="EMBL" id="EDN98035.1"/>
    </source>
</evidence>
<dbReference type="Proteomes" id="UP000001312">
    <property type="component" value="Unassembled WGS sequence"/>
</dbReference>
<accession>A7F5L4</accession>
<organism evidence="1 2">
    <name type="scientific">Sclerotinia sclerotiorum (strain ATCC 18683 / 1980 / Ss-1)</name>
    <name type="common">White mold</name>
    <name type="synonym">Whetzelinia sclerotiorum</name>
    <dbReference type="NCBI Taxonomy" id="665079"/>
    <lineage>
        <taxon>Eukaryota</taxon>
        <taxon>Fungi</taxon>
        <taxon>Dikarya</taxon>
        <taxon>Ascomycota</taxon>
        <taxon>Pezizomycotina</taxon>
        <taxon>Leotiomycetes</taxon>
        <taxon>Helotiales</taxon>
        <taxon>Sclerotiniaceae</taxon>
        <taxon>Sclerotinia</taxon>
    </lineage>
</organism>
<keyword evidence="2" id="KW-1185">Reference proteome</keyword>
<dbReference type="RefSeq" id="XP_001586314.1">
    <property type="nucleotide sequence ID" value="XM_001586264.1"/>
</dbReference>
<proteinExistence type="predicted"/>
<dbReference type="AlphaFoldDB" id="A7F5L4"/>
<name>A7F5L4_SCLS1</name>